<dbReference type="AlphaFoldDB" id="A0A450ZCR5"/>
<dbReference type="Gene3D" id="3.30.70.100">
    <property type="match status" value="2"/>
</dbReference>
<accession>A0A450ZCR5</accession>
<protein>
    <submittedName>
        <fullName evidence="2">EthD domain-containing protein</fullName>
    </submittedName>
</protein>
<dbReference type="InterPro" id="IPR009799">
    <property type="entry name" value="EthD_dom"/>
</dbReference>
<dbReference type="EMBL" id="CAADFX010000009">
    <property type="protein sequence ID" value="VFK51566.1"/>
    <property type="molecule type" value="Genomic_DNA"/>
</dbReference>
<proteinExistence type="predicted"/>
<dbReference type="SUPFAM" id="SSF54909">
    <property type="entry name" value="Dimeric alpha+beta barrel"/>
    <property type="match status" value="2"/>
</dbReference>
<dbReference type="InterPro" id="IPR011008">
    <property type="entry name" value="Dimeric_a/b-barrel"/>
</dbReference>
<evidence type="ECO:0000313" key="2">
    <source>
        <dbReference type="EMBL" id="VFK51566.1"/>
    </source>
</evidence>
<dbReference type="Pfam" id="PF07110">
    <property type="entry name" value="EthD"/>
    <property type="match status" value="1"/>
</dbReference>
<sequence>MSDIIHVFEFVSRAPPLSLADFSERWLTLNRELIDDDPTVRQCSVLTRFPQDDVAGPAAADGVLELWFESLEEYTRFQQRREADEKYRSKLAGILNGPPNPRLITRDHVIFSRRSLANDDKLIRLFYVIRRAEGLSLEHFSRYYRYVHTLYSEKPPFQRHYVQAHRLPAIGTGEPEFDGVSCIRFEDRAGLDGYLASEELVQGVADCERFLDLSRFFSVAGLEYRLRWAGLPIAIAGDHHD</sequence>
<dbReference type="GO" id="GO:0016491">
    <property type="term" value="F:oxidoreductase activity"/>
    <property type="evidence" value="ECO:0007669"/>
    <property type="project" value="InterPro"/>
</dbReference>
<feature type="domain" description="EthD" evidence="1">
    <location>
        <begin position="133"/>
        <end position="214"/>
    </location>
</feature>
<reference evidence="2" key="1">
    <citation type="submission" date="2019-02" db="EMBL/GenBank/DDBJ databases">
        <authorList>
            <person name="Gruber-Vodicka R. H."/>
            <person name="Seah K. B. B."/>
        </authorList>
    </citation>
    <scope>NUCLEOTIDE SEQUENCE</scope>
    <source>
        <strain evidence="2">BECK_BY1</strain>
    </source>
</reference>
<evidence type="ECO:0000259" key="1">
    <source>
        <dbReference type="Pfam" id="PF07110"/>
    </source>
</evidence>
<gene>
    <name evidence="2" type="ORF">BECKTUN1418D_GA0071000_10095</name>
</gene>
<organism evidence="2">
    <name type="scientific">Candidatus Kentrum sp. TUN</name>
    <dbReference type="NCBI Taxonomy" id="2126343"/>
    <lineage>
        <taxon>Bacteria</taxon>
        <taxon>Pseudomonadati</taxon>
        <taxon>Pseudomonadota</taxon>
        <taxon>Gammaproteobacteria</taxon>
        <taxon>Candidatus Kentrum</taxon>
    </lineage>
</organism>
<name>A0A450ZCR5_9GAMM</name>